<accession>L2F7R9</accession>
<organism evidence="2 3">
    <name type="scientific">Moraxella macacae 0408225</name>
    <dbReference type="NCBI Taxonomy" id="1230338"/>
    <lineage>
        <taxon>Bacteria</taxon>
        <taxon>Pseudomonadati</taxon>
        <taxon>Pseudomonadota</taxon>
        <taxon>Gammaproteobacteria</taxon>
        <taxon>Moraxellales</taxon>
        <taxon>Moraxellaceae</taxon>
        <taxon>Moraxella</taxon>
    </lineage>
</organism>
<feature type="chain" id="PRO_5003957904" evidence="1">
    <location>
        <begin position="20"/>
        <end position="148"/>
    </location>
</feature>
<dbReference type="STRING" id="1230338.MOMA_01595"/>
<dbReference type="Pfam" id="PF04170">
    <property type="entry name" value="NlpE"/>
    <property type="match status" value="1"/>
</dbReference>
<dbReference type="Proteomes" id="UP000023795">
    <property type="component" value="Unassembled WGS sequence"/>
</dbReference>
<dbReference type="PROSITE" id="PS51257">
    <property type="entry name" value="PROKAR_LIPOPROTEIN"/>
    <property type="match status" value="1"/>
</dbReference>
<comment type="caution">
    <text evidence="2">The sequence shown here is derived from an EMBL/GenBank/DDBJ whole genome shotgun (WGS) entry which is preliminary data.</text>
</comment>
<evidence type="ECO:0000256" key="1">
    <source>
        <dbReference type="SAM" id="SignalP"/>
    </source>
</evidence>
<protein>
    <submittedName>
        <fullName evidence="2">Outer membrane protein G1a OmpG1a</fullName>
    </submittedName>
</protein>
<dbReference type="EMBL" id="ANIN01000001">
    <property type="protein sequence ID" value="ELA09062.1"/>
    <property type="molecule type" value="Genomic_DNA"/>
</dbReference>
<dbReference type="InterPro" id="IPR043176">
    <property type="entry name" value="NlpE_N_sf"/>
</dbReference>
<dbReference type="OrthoDB" id="5348860at2"/>
<evidence type="ECO:0000313" key="2">
    <source>
        <dbReference type="EMBL" id="ELA09062.1"/>
    </source>
</evidence>
<keyword evidence="1" id="KW-0732">Signal</keyword>
<proteinExistence type="predicted"/>
<dbReference type="RefSeq" id="WP_009501465.1">
    <property type="nucleotide sequence ID" value="NZ_ANIN01000001.1"/>
</dbReference>
<dbReference type="InterPro" id="IPR007298">
    <property type="entry name" value="Cu-R_lipoprotein_NlpE"/>
</dbReference>
<name>L2F7R9_9GAMM</name>
<dbReference type="Gene3D" id="2.40.128.300">
    <property type="match status" value="1"/>
</dbReference>
<gene>
    <name evidence="2" type="ORF">MOMA_01595</name>
</gene>
<keyword evidence="3" id="KW-1185">Reference proteome</keyword>
<dbReference type="AlphaFoldDB" id="L2F7R9"/>
<dbReference type="PATRIC" id="fig|1230338.3.peg.352"/>
<dbReference type="eggNOG" id="COG3015">
    <property type="taxonomic scope" value="Bacteria"/>
</dbReference>
<reference evidence="2 3" key="1">
    <citation type="journal article" date="2013" name="Genome Announc.">
        <title>Genome Sequence of Moraxella macacae 0408225, a Novel Bacterial Species Isolated from a Cynomolgus Macaque with Epistaxis.</title>
        <authorList>
            <person name="Ladner J.T."/>
            <person name="Whitehouse C.A."/>
            <person name="Koroleva G.I."/>
            <person name="Palacios G.F."/>
        </authorList>
    </citation>
    <scope>NUCLEOTIDE SEQUENCE [LARGE SCALE GENOMIC DNA]</scope>
    <source>
        <strain evidence="2 3">0408225</strain>
    </source>
</reference>
<sequence length="148" mass="16183">MKIKAYCLFVILATSVLTACTTTQPTMTGQNTNTQPSVMIKNGVGVLPQSTYFGVLPCADCSGIKTNLVINHDGTFVMEQEYLGKADKFITKGSYDIGGVDNRYVLLHPEGQADPMPYLIYIDGNRVEFRDLADGEKPNPNQTLNLVS</sequence>
<feature type="signal peptide" evidence="1">
    <location>
        <begin position="1"/>
        <end position="19"/>
    </location>
</feature>
<evidence type="ECO:0000313" key="3">
    <source>
        <dbReference type="Proteomes" id="UP000023795"/>
    </source>
</evidence>